<evidence type="ECO:0000256" key="2">
    <source>
        <dbReference type="SAM" id="Phobius"/>
    </source>
</evidence>
<evidence type="ECO:0000313" key="3">
    <source>
        <dbReference type="EMBL" id="SPO24905.1"/>
    </source>
</evidence>
<proteinExistence type="predicted"/>
<keyword evidence="2" id="KW-1133">Transmembrane helix</keyword>
<dbReference type="OrthoDB" id="2545510at2759"/>
<keyword evidence="2" id="KW-0812">Transmembrane</keyword>
<feature type="transmembrane region" description="Helical" evidence="2">
    <location>
        <begin position="88"/>
        <end position="113"/>
    </location>
</feature>
<feature type="transmembrane region" description="Helical" evidence="2">
    <location>
        <begin position="44"/>
        <end position="67"/>
    </location>
</feature>
<sequence>MLRPFDSDLPLSLLPPATNDKNVDTAQLLEFITCLFNPHIQDGFYVQIWISMGLVITLTIPASFVVARRILQRRAWFLKIWPVASGTFVIPNSVMAFLACQAVFAIAWSAYAYITVQYYRIQAFQRHYFLWKILVWFPLWLGGWWTAFGVLSAFPDALTLKKEGSRPRLILSPLAFNIACYFVPFLQLASILPPAILAARTQNTAFDDFHVWRRAAEFAQRGPIPDAMFSTIHAKALELWLDVTKAYWYMAIAFTCWNVWAFICLLVYVPVGAHTLLRIRQQLKIARTKETLVKPVVHISSARSGSKDAWTLEDPQRGDVVDAATSRVFPSMKAGDARPQVRTTAGKTVEQRRTQTLERLYRNLNVQYYGISVAIICFFASSSVYAIAAYDGARNNKISSINVLGNLSASWSICFFGSLIVLCIFWRSFDPSLSFDVSDEEPLPTAPRSMLFAFKNRAMSLSSVARKAGSDQQNRASLLEAGGSRPGIPASQSLLGYSKEVEEPLSAQSKDSSATLSPTEQAESAQSLAFASSTGLGDDAQTLEDTEPTSAAATEEAYFATPFGKVPFRVHGRVKSDATRSRPSSATTRPKTDVEDYEELNAMHHHRNLLRDHGSMHKPSVSSFGQWRSNCSLSSISSASTLAASQRVSPFSRFETSAPSEIIEMSRSESILEGTGLSPTSSPDAGMPQDLPILDMEGKCLIPSTSRPTSSHRCQAERPSSKEGIEGANPEDAHAEASMQASIAHIVDKTPSTTDI</sequence>
<feature type="compositionally biased region" description="Polar residues" evidence="1">
    <location>
        <begin position="703"/>
        <end position="713"/>
    </location>
</feature>
<feature type="transmembrane region" description="Helical" evidence="2">
    <location>
        <begin position="368"/>
        <end position="388"/>
    </location>
</feature>
<evidence type="ECO:0000313" key="4">
    <source>
        <dbReference type="Proteomes" id="UP000324022"/>
    </source>
</evidence>
<accession>A0A5C3E461</accession>
<reference evidence="3 4" key="1">
    <citation type="submission" date="2018-03" db="EMBL/GenBank/DDBJ databases">
        <authorList>
            <person name="Guldener U."/>
        </authorList>
    </citation>
    <scope>NUCLEOTIDE SEQUENCE [LARGE SCALE GENOMIC DNA]</scope>
    <source>
        <strain evidence="3 4">NBRC100155</strain>
    </source>
</reference>
<feature type="compositionally biased region" description="Polar residues" evidence="1">
    <location>
        <begin position="506"/>
        <end position="529"/>
    </location>
</feature>
<feature type="region of interest" description="Disordered" evidence="1">
    <location>
        <begin position="700"/>
        <end position="756"/>
    </location>
</feature>
<keyword evidence="4" id="KW-1185">Reference proteome</keyword>
<name>A0A5C3E461_9BASI</name>
<feature type="compositionally biased region" description="Basic and acidic residues" evidence="1">
    <location>
        <begin position="714"/>
        <end position="735"/>
    </location>
</feature>
<feature type="transmembrane region" description="Helical" evidence="2">
    <location>
        <begin position="133"/>
        <end position="154"/>
    </location>
</feature>
<keyword evidence="2" id="KW-0472">Membrane</keyword>
<feature type="region of interest" description="Disordered" evidence="1">
    <location>
        <begin position="573"/>
        <end position="593"/>
    </location>
</feature>
<dbReference type="AlphaFoldDB" id="A0A5C3E461"/>
<organism evidence="3 4">
    <name type="scientific">Ustilago trichophora</name>
    <dbReference type="NCBI Taxonomy" id="86804"/>
    <lineage>
        <taxon>Eukaryota</taxon>
        <taxon>Fungi</taxon>
        <taxon>Dikarya</taxon>
        <taxon>Basidiomycota</taxon>
        <taxon>Ustilaginomycotina</taxon>
        <taxon>Ustilaginomycetes</taxon>
        <taxon>Ustilaginales</taxon>
        <taxon>Ustilaginaceae</taxon>
        <taxon>Ustilago</taxon>
    </lineage>
</organism>
<feature type="transmembrane region" description="Helical" evidence="2">
    <location>
        <begin position="408"/>
        <end position="426"/>
    </location>
</feature>
<dbReference type="EMBL" id="OOIN01000008">
    <property type="protein sequence ID" value="SPO24905.1"/>
    <property type="molecule type" value="Genomic_DNA"/>
</dbReference>
<dbReference type="Proteomes" id="UP000324022">
    <property type="component" value="Unassembled WGS sequence"/>
</dbReference>
<feature type="transmembrane region" description="Helical" evidence="2">
    <location>
        <begin position="247"/>
        <end position="271"/>
    </location>
</feature>
<evidence type="ECO:0000256" key="1">
    <source>
        <dbReference type="SAM" id="MobiDB-lite"/>
    </source>
</evidence>
<feature type="region of interest" description="Disordered" evidence="1">
    <location>
        <begin position="505"/>
        <end position="529"/>
    </location>
</feature>
<protein>
    <submittedName>
        <fullName evidence="3">Related to conserved hypothetical Ustilaginaceae-specific protein</fullName>
    </submittedName>
</protein>
<feature type="transmembrane region" description="Helical" evidence="2">
    <location>
        <begin position="174"/>
        <end position="196"/>
    </location>
</feature>
<gene>
    <name evidence="3" type="ORF">UTRI_01410_B</name>
</gene>